<dbReference type="Proteomes" id="UP000653002">
    <property type="component" value="Unassembled WGS sequence"/>
</dbReference>
<accession>A0A8I0LCT3</accession>
<evidence type="ECO:0000313" key="2">
    <source>
        <dbReference type="Proteomes" id="UP000653002"/>
    </source>
</evidence>
<dbReference type="EMBL" id="JAABFR010002172">
    <property type="protein sequence ID" value="MBD4339223.1"/>
    <property type="molecule type" value="Genomic_DNA"/>
</dbReference>
<feature type="non-terminal residue" evidence="1">
    <location>
        <position position="1"/>
    </location>
</feature>
<feature type="non-terminal residue" evidence="1">
    <location>
        <position position="86"/>
    </location>
</feature>
<proteinExistence type="predicted"/>
<organism evidence="1 2">
    <name type="scientific">Xanthomonas citri pv. citri</name>
    <dbReference type="NCBI Taxonomy" id="611301"/>
    <lineage>
        <taxon>Bacteria</taxon>
        <taxon>Pseudomonadati</taxon>
        <taxon>Pseudomonadota</taxon>
        <taxon>Gammaproteobacteria</taxon>
        <taxon>Lysobacterales</taxon>
        <taxon>Lysobacteraceae</taxon>
        <taxon>Xanthomonas</taxon>
    </lineage>
</organism>
<gene>
    <name evidence="1" type="ORF">GUH15_24850</name>
</gene>
<comment type="caution">
    <text evidence="1">The sequence shown here is derived from an EMBL/GenBank/DDBJ whole genome shotgun (WGS) entry which is preliminary data.</text>
</comment>
<evidence type="ECO:0000313" key="1">
    <source>
        <dbReference type="EMBL" id="MBD4339223.1"/>
    </source>
</evidence>
<sequence>FSLHFDSDAQRGSALALLCDKQTQKEHRIREVQASDHFLLVTFVDSPRLMQTLRESMTFIAGQLHALGVRGDGCCALCGGELDAGA</sequence>
<reference evidence="1" key="1">
    <citation type="submission" date="2020-01" db="EMBL/GenBank/DDBJ databases">
        <authorList>
            <person name="Richard D."/>
        </authorList>
    </citation>
    <scope>NUCLEOTIDE SEQUENCE</scope>
    <source>
        <strain evidence="1">JP541</strain>
    </source>
</reference>
<protein>
    <submittedName>
        <fullName evidence="1">Uncharacterized protein</fullName>
    </submittedName>
</protein>
<dbReference type="AlphaFoldDB" id="A0A8I0LCT3"/>
<name>A0A8I0LCT3_XANCI</name>